<dbReference type="InterPro" id="IPR013342">
    <property type="entry name" value="Mandelate_racemase_C"/>
</dbReference>
<dbReference type="CDD" id="cd03320">
    <property type="entry name" value="OSBS"/>
    <property type="match status" value="1"/>
</dbReference>
<evidence type="ECO:0000256" key="4">
    <source>
        <dbReference type="HAMAP-Rule" id="MF_00470"/>
    </source>
</evidence>
<keyword evidence="2 4" id="KW-0460">Magnesium</keyword>
<comment type="cofactor">
    <cofactor evidence="4">
        <name>a divalent metal cation</name>
        <dbReference type="ChEBI" id="CHEBI:60240"/>
    </cofactor>
</comment>
<dbReference type="SFLD" id="SFLDF00009">
    <property type="entry name" value="o-succinylbenzoate_synthase"/>
    <property type="match status" value="1"/>
</dbReference>
<organism evidence="6 7">
    <name type="scientific">Nesterenkonia lacusekhoensis</name>
    <dbReference type="NCBI Taxonomy" id="150832"/>
    <lineage>
        <taxon>Bacteria</taxon>
        <taxon>Bacillati</taxon>
        <taxon>Actinomycetota</taxon>
        <taxon>Actinomycetes</taxon>
        <taxon>Micrococcales</taxon>
        <taxon>Micrococcaceae</taxon>
        <taxon>Nesterenkonia</taxon>
    </lineage>
</organism>
<dbReference type="SUPFAM" id="SSF51604">
    <property type="entry name" value="Enolase C-terminal domain-like"/>
    <property type="match status" value="1"/>
</dbReference>
<keyword evidence="3 4" id="KW-0456">Lyase</keyword>
<comment type="pathway">
    <text evidence="4">Quinol/quinone metabolism; 1,4-dihydroxy-2-naphthoate biosynthesis; 1,4-dihydroxy-2-naphthoate from chorismate: step 4/7.</text>
</comment>
<keyword evidence="4" id="KW-0474">Menaquinone biosynthesis</keyword>
<comment type="pathway">
    <text evidence="4">Quinol/quinone metabolism; menaquinone biosynthesis.</text>
</comment>
<evidence type="ECO:0000256" key="2">
    <source>
        <dbReference type="ARBA" id="ARBA00022842"/>
    </source>
</evidence>
<evidence type="ECO:0000313" key="6">
    <source>
        <dbReference type="EMBL" id="MBP2317091.1"/>
    </source>
</evidence>
<dbReference type="NCBIfam" id="NF002782">
    <property type="entry name" value="PRK02901.1"/>
    <property type="match status" value="1"/>
</dbReference>
<evidence type="ECO:0000313" key="7">
    <source>
        <dbReference type="Proteomes" id="UP001519331"/>
    </source>
</evidence>
<dbReference type="InterPro" id="IPR029065">
    <property type="entry name" value="Enolase_C-like"/>
</dbReference>
<sequence length="371" mass="39325">MWQQADLDDVISSAWAVGLPMRTRFRGVTLREAVLFEGPAGWGEFAPFPEYGSQEAAAWLEAGLEAAWTGLGQPLRREIPVNATMPAVGPEQVEQVLRRFGDPETIPAVKVKVAEPGVDSADESLAQDVARVREVRRLVPQAGLRVDANGGWTQPQALRALDALAEAAGERFEYAEQPVAGVEPLAQLREELDRHGVTVAGQPLRIAADEAVRKAEDPLRVARLGAADLIVVKVPPLGGVARALRIVEESGLDAVVSSALDTSVGLAAGLALATRLPELPYACGLGTAALLAEDVVDQPLIPAGGVLPVPGVGAGEGAARQVAGKIAAPSPSSARLKDHRLPAEREAWWKDRIREAHHALSSEDRWGPARI</sequence>
<dbReference type="GO" id="GO:0043748">
    <property type="term" value="F:O-succinylbenzoate synthase activity"/>
    <property type="evidence" value="ECO:0007669"/>
    <property type="project" value="UniProtKB-EC"/>
</dbReference>
<protein>
    <recommendedName>
        <fullName evidence="4">o-succinylbenzoate synthase</fullName>
        <shortName evidence="4">OSB synthase</shortName>
        <shortName evidence="4">OSBS</shortName>
        <ecNumber evidence="4">4.2.1.113</ecNumber>
    </recommendedName>
    <alternativeName>
        <fullName evidence="4">4-(2'-carboxyphenyl)-4-oxybutyric acid synthase</fullName>
    </alternativeName>
    <alternativeName>
        <fullName evidence="4">o-succinylbenzoic acid synthase</fullName>
    </alternativeName>
</protein>
<feature type="active site" description="Proton acceptor" evidence="4">
    <location>
        <position position="233"/>
    </location>
</feature>
<dbReference type="EMBL" id="JAGINX010000001">
    <property type="protein sequence ID" value="MBP2317091.1"/>
    <property type="molecule type" value="Genomic_DNA"/>
</dbReference>
<name>A0ABS4SY20_9MICC</name>
<evidence type="ECO:0000259" key="5">
    <source>
        <dbReference type="SMART" id="SM00922"/>
    </source>
</evidence>
<dbReference type="InterPro" id="IPR010196">
    <property type="entry name" value="OSB_synthase_MenC1"/>
</dbReference>
<dbReference type="Pfam" id="PF13378">
    <property type="entry name" value="MR_MLE_C"/>
    <property type="match status" value="1"/>
</dbReference>
<gene>
    <name evidence="4" type="primary">menC</name>
    <name evidence="6" type="ORF">JOF45_000110</name>
</gene>
<feature type="binding site" evidence="4">
    <location>
        <position position="176"/>
    </location>
    <ligand>
        <name>Mg(2+)</name>
        <dbReference type="ChEBI" id="CHEBI:18420"/>
    </ligand>
</feature>
<feature type="binding site" evidence="4">
    <location>
        <position position="147"/>
    </location>
    <ligand>
        <name>Mg(2+)</name>
        <dbReference type="ChEBI" id="CHEBI:18420"/>
    </ligand>
</feature>
<dbReference type="EC" id="4.2.1.113" evidence="4"/>
<dbReference type="SFLD" id="SFLDS00001">
    <property type="entry name" value="Enolase"/>
    <property type="match status" value="1"/>
</dbReference>
<evidence type="ECO:0000256" key="3">
    <source>
        <dbReference type="ARBA" id="ARBA00023239"/>
    </source>
</evidence>
<comment type="catalytic activity">
    <reaction evidence="4">
        <text>(1R,6R)-6-hydroxy-2-succinyl-cyclohexa-2,4-diene-1-carboxylate = 2-succinylbenzoate + H2O</text>
        <dbReference type="Rhea" id="RHEA:10196"/>
        <dbReference type="ChEBI" id="CHEBI:15377"/>
        <dbReference type="ChEBI" id="CHEBI:18325"/>
        <dbReference type="ChEBI" id="CHEBI:58689"/>
        <dbReference type="EC" id="4.2.1.113"/>
    </reaction>
</comment>
<dbReference type="InterPro" id="IPR036849">
    <property type="entry name" value="Enolase-like_C_sf"/>
</dbReference>
<comment type="similarity">
    <text evidence="4">Belongs to the mandelate racemase/muconate lactonizing enzyme family. MenC type 1 subfamily.</text>
</comment>
<dbReference type="HAMAP" id="MF_00470">
    <property type="entry name" value="MenC_1"/>
    <property type="match status" value="1"/>
</dbReference>
<keyword evidence="7" id="KW-1185">Reference proteome</keyword>
<comment type="function">
    <text evidence="4">Converts 2-succinyl-6-hydroxy-2,4-cyclohexadiene-1-carboxylate (SHCHC) to 2-succinylbenzoate (OSB).</text>
</comment>
<proteinExistence type="inferred from homology"/>
<reference evidence="6 7" key="1">
    <citation type="submission" date="2021-03" db="EMBL/GenBank/DDBJ databases">
        <title>Sequencing the genomes of 1000 actinobacteria strains.</title>
        <authorList>
            <person name="Klenk H.-P."/>
        </authorList>
    </citation>
    <scope>NUCLEOTIDE SEQUENCE [LARGE SCALE GENOMIC DNA]</scope>
    <source>
        <strain evidence="6 7">DSM 12544</strain>
    </source>
</reference>
<feature type="active site" description="Proton donor" evidence="4">
    <location>
        <position position="112"/>
    </location>
</feature>
<dbReference type="SMART" id="SM00922">
    <property type="entry name" value="MR_MLE"/>
    <property type="match status" value="1"/>
</dbReference>
<dbReference type="PANTHER" id="PTHR48073">
    <property type="entry name" value="O-SUCCINYLBENZOATE SYNTHASE-RELATED"/>
    <property type="match status" value="1"/>
</dbReference>
<dbReference type="PANTHER" id="PTHR48073:SF2">
    <property type="entry name" value="O-SUCCINYLBENZOATE SYNTHASE"/>
    <property type="match status" value="1"/>
</dbReference>
<dbReference type="Pfam" id="PF18374">
    <property type="entry name" value="Enolase_like_N"/>
    <property type="match status" value="1"/>
</dbReference>
<feature type="domain" description="Mandelate racemase/muconate lactonizing enzyme C-terminal" evidence="5">
    <location>
        <begin position="90"/>
        <end position="195"/>
    </location>
</feature>
<dbReference type="Gene3D" id="3.20.20.120">
    <property type="entry name" value="Enolase-like C-terminal domain"/>
    <property type="match status" value="1"/>
</dbReference>
<dbReference type="RefSeq" id="WP_210047314.1">
    <property type="nucleotide sequence ID" value="NZ_JAGINX010000001.1"/>
</dbReference>
<keyword evidence="1 4" id="KW-0479">Metal-binding</keyword>
<evidence type="ECO:0000256" key="1">
    <source>
        <dbReference type="ARBA" id="ARBA00022723"/>
    </source>
</evidence>
<accession>A0ABS4SY20</accession>
<feature type="binding site" evidence="4">
    <location>
        <position position="209"/>
    </location>
    <ligand>
        <name>Mg(2+)</name>
        <dbReference type="ChEBI" id="CHEBI:18420"/>
    </ligand>
</feature>
<dbReference type="Proteomes" id="UP001519331">
    <property type="component" value="Unassembled WGS sequence"/>
</dbReference>
<dbReference type="SFLD" id="SFLDG00180">
    <property type="entry name" value="muconate_cycloisomerase"/>
    <property type="match status" value="1"/>
</dbReference>
<comment type="caution">
    <text evidence="6">The sequence shown here is derived from an EMBL/GenBank/DDBJ whole genome shotgun (WGS) entry which is preliminary data.</text>
</comment>